<dbReference type="Proteomes" id="UP000594454">
    <property type="component" value="Chromosome 6"/>
</dbReference>
<evidence type="ECO:0000256" key="7">
    <source>
        <dbReference type="SAM" id="Phobius"/>
    </source>
</evidence>
<dbReference type="PANTHER" id="PTHR10796">
    <property type="entry name" value="PATCHED-RELATED"/>
    <property type="match status" value="1"/>
</dbReference>
<dbReference type="InterPro" id="IPR003392">
    <property type="entry name" value="PTHD_SSD"/>
</dbReference>
<feature type="transmembrane region" description="Helical" evidence="7">
    <location>
        <begin position="446"/>
        <end position="469"/>
    </location>
</feature>
<dbReference type="Gene3D" id="1.20.1640.10">
    <property type="entry name" value="Multidrug efflux transporter AcrB transmembrane domain"/>
    <property type="match status" value="2"/>
</dbReference>
<evidence type="ECO:0000256" key="4">
    <source>
        <dbReference type="ARBA" id="ARBA00022989"/>
    </source>
</evidence>
<feature type="transmembrane region" description="Helical" evidence="7">
    <location>
        <begin position="763"/>
        <end position="783"/>
    </location>
</feature>
<dbReference type="Pfam" id="PF02460">
    <property type="entry name" value="Patched"/>
    <property type="match status" value="1"/>
</dbReference>
<feature type="transmembrane region" description="Helical" evidence="7">
    <location>
        <begin position="475"/>
        <end position="500"/>
    </location>
</feature>
<feature type="domain" description="SSD" evidence="8">
    <location>
        <begin position="342"/>
        <end position="500"/>
    </location>
</feature>
<dbReference type="AlphaFoldDB" id="A0A7R8V3S0"/>
<dbReference type="InterPro" id="IPR000731">
    <property type="entry name" value="SSD"/>
</dbReference>
<dbReference type="InterPro" id="IPR051697">
    <property type="entry name" value="Patched_domain-protein"/>
</dbReference>
<feature type="transmembrane region" description="Helical" evidence="7">
    <location>
        <begin position="855"/>
        <end position="878"/>
    </location>
</feature>
<keyword evidence="10" id="KW-1185">Reference proteome</keyword>
<evidence type="ECO:0000256" key="3">
    <source>
        <dbReference type="ARBA" id="ARBA00022692"/>
    </source>
</evidence>
<protein>
    <recommendedName>
        <fullName evidence="8">SSD domain-containing protein</fullName>
    </recommendedName>
</protein>
<dbReference type="InParanoid" id="A0A7R8V3S0"/>
<dbReference type="SUPFAM" id="SSF82866">
    <property type="entry name" value="Multidrug efflux transporter AcrB transmembrane domain"/>
    <property type="match status" value="2"/>
</dbReference>
<feature type="transmembrane region" description="Helical" evidence="7">
    <location>
        <begin position="405"/>
        <end position="425"/>
    </location>
</feature>
<dbReference type="PANTHER" id="PTHR10796:SF130">
    <property type="entry name" value="PATCHED DOMAIN-CONTAINING PROTEIN 3-LIKE PROTEIN"/>
    <property type="match status" value="1"/>
</dbReference>
<reference evidence="9 10" key="1">
    <citation type="submission" date="2020-11" db="EMBL/GenBank/DDBJ databases">
        <authorList>
            <person name="Wallbank WR R."/>
            <person name="Pardo Diaz C."/>
            <person name="Kozak K."/>
            <person name="Martin S."/>
            <person name="Jiggins C."/>
            <person name="Moest M."/>
            <person name="Warren A I."/>
            <person name="Generalovic N T."/>
            <person name="Byers J.R.P. K."/>
            <person name="Montejo-Kovacevich G."/>
            <person name="Yen C E."/>
        </authorList>
    </citation>
    <scope>NUCLEOTIDE SEQUENCE [LARGE SCALE GENOMIC DNA]</scope>
</reference>
<dbReference type="OrthoDB" id="6510177at2759"/>
<evidence type="ECO:0000256" key="6">
    <source>
        <dbReference type="ARBA" id="ARBA00023180"/>
    </source>
</evidence>
<proteinExistence type="inferred from homology"/>
<evidence type="ECO:0000256" key="5">
    <source>
        <dbReference type="ARBA" id="ARBA00023136"/>
    </source>
</evidence>
<evidence type="ECO:0000313" key="9">
    <source>
        <dbReference type="EMBL" id="CAD7092143.1"/>
    </source>
</evidence>
<feature type="transmembrane region" description="Helical" evidence="7">
    <location>
        <begin position="813"/>
        <end position="835"/>
    </location>
</feature>
<keyword evidence="6" id="KW-0325">Glycoprotein</keyword>
<organism evidence="9 10">
    <name type="scientific">Hermetia illucens</name>
    <name type="common">Black soldier fly</name>
    <dbReference type="NCBI Taxonomy" id="343691"/>
    <lineage>
        <taxon>Eukaryota</taxon>
        <taxon>Metazoa</taxon>
        <taxon>Ecdysozoa</taxon>
        <taxon>Arthropoda</taxon>
        <taxon>Hexapoda</taxon>
        <taxon>Insecta</taxon>
        <taxon>Pterygota</taxon>
        <taxon>Neoptera</taxon>
        <taxon>Endopterygota</taxon>
        <taxon>Diptera</taxon>
        <taxon>Brachycera</taxon>
        <taxon>Stratiomyomorpha</taxon>
        <taxon>Stratiomyidae</taxon>
        <taxon>Hermetiinae</taxon>
        <taxon>Hermetia</taxon>
    </lineage>
</organism>
<dbReference type="GO" id="GO:0016020">
    <property type="term" value="C:membrane"/>
    <property type="evidence" value="ECO:0007669"/>
    <property type="project" value="UniProtKB-SubCell"/>
</dbReference>
<dbReference type="PROSITE" id="PS50156">
    <property type="entry name" value="SSD"/>
    <property type="match status" value="1"/>
</dbReference>
<sequence length="968" mass="109216">MYLFVFKCCANVSLPLINRIGLVVALHPWNTIIVVLLLVSACCVGLIRFEIEKDPLKLWVPPDSKYLETTRYILKHIGVGIRMQNVLIVAPNVLEPRILKRLVRLRNEVIATNGTNSTGSVVQWDDVCIKIPYVANAAVPLKDRRRRAITSNSTTSIFNDDDFADMFGETEKEVETNSDFDPSMDVNPAVYCKFLNSLRKGCYERNILDIWKYDEDWIGRLSLDDVIGYLKNTTHSPISGHEMDYSEMLGGVTKNIFGHITAAKALLMQWPTKVNYSEADSKKTGNLAGTESWVTLDGLAWEDGFLKTMNLLRDQIEDNETKVYFEAAKSFGDISEATMFQDTDKLIIGISVMFIYIQVVLSKFSWVELRISLGSVALLSVGLAFISACGICSILGISYGPVHASLPFLLMGLGVDDLFVMMACWREVKDKNLSIEQRIALMLKHAGASITVTSFTDVIAFLVGAFTILPSLQSFCLYAAVGVFMTYVYALTFLIAFFTLDEYRINARRNGVLPCIVHSEEKTEICCELNLMQKAIDKFYRKFVLTKPGKAIIIMTVIGISGYSLEGLLKLEQKFDKDWFIPKGTYLQDYIHNLKKYFPDSGYDGFVFTGQLNYTESLSKIYSLVEDMEERDHIFYDVKSWIKPFHAFVKKYCRKDFTTEKLSDYEWRFYLSKFLHGPSGGKYQANFRFKSDLKCGEPAPNITMAWIDFQFVQFDRRDIYVPAMHQIEEMIGMKNLTSGDGFSGVWARIFANWITDEVIDVEVIRNILLALLCVMICTFVVIIDIQTCFWIFVCVLLTLVNVCGFMQRWGLTVDLVFCIGLELAAGLCVDYAAHIGHTFLTYSDGDRNKRALDTVNHIAAAVLYGGGSTFLSFSMMAGSEAYTFQTFFKIFFLVIVFGLFHGVVFLPVILSLVGPGPYKSKSMDDVRGDDFGVELQPISANGKETVTRSNITNAQDAIDDCEIVKLST</sequence>
<keyword evidence="5 7" id="KW-0472">Membrane</keyword>
<evidence type="ECO:0000313" key="10">
    <source>
        <dbReference type="Proteomes" id="UP000594454"/>
    </source>
</evidence>
<feature type="transmembrane region" description="Helical" evidence="7">
    <location>
        <begin position="346"/>
        <end position="364"/>
    </location>
</feature>
<evidence type="ECO:0000256" key="2">
    <source>
        <dbReference type="ARBA" id="ARBA00005585"/>
    </source>
</evidence>
<feature type="transmembrane region" description="Helical" evidence="7">
    <location>
        <begin position="789"/>
        <end position="806"/>
    </location>
</feature>
<dbReference type="EMBL" id="LR899014">
    <property type="protein sequence ID" value="CAD7092143.1"/>
    <property type="molecule type" value="Genomic_DNA"/>
</dbReference>
<name>A0A7R8V3S0_HERIL</name>
<comment type="subcellular location">
    <subcellularLocation>
        <location evidence="1">Membrane</location>
        <topology evidence="1">Multi-pass membrane protein</topology>
    </subcellularLocation>
</comment>
<accession>A0A7R8V3S0</accession>
<comment type="similarity">
    <text evidence="2">Belongs to the patched family.</text>
</comment>
<keyword evidence="4 7" id="KW-1133">Transmembrane helix</keyword>
<evidence type="ECO:0000259" key="8">
    <source>
        <dbReference type="PROSITE" id="PS50156"/>
    </source>
</evidence>
<gene>
    <name evidence="9" type="ORF">HERILL_LOCUS14528</name>
</gene>
<feature type="transmembrane region" description="Helical" evidence="7">
    <location>
        <begin position="890"/>
        <end position="913"/>
    </location>
</feature>
<evidence type="ECO:0000256" key="1">
    <source>
        <dbReference type="ARBA" id="ARBA00004141"/>
    </source>
</evidence>
<feature type="transmembrane region" description="Helical" evidence="7">
    <location>
        <begin position="20"/>
        <end position="47"/>
    </location>
</feature>
<keyword evidence="3 7" id="KW-0812">Transmembrane</keyword>
<feature type="transmembrane region" description="Helical" evidence="7">
    <location>
        <begin position="376"/>
        <end position="399"/>
    </location>
</feature>